<dbReference type="AlphaFoldDB" id="A0A7D4I2A8"/>
<evidence type="ECO:0000259" key="6">
    <source>
        <dbReference type="Pfam" id="PF00171"/>
    </source>
</evidence>
<dbReference type="PANTHER" id="PTHR43570">
    <property type="entry name" value="ALDEHYDE DEHYDROGENASE"/>
    <property type="match status" value="1"/>
</dbReference>
<evidence type="ECO:0000256" key="5">
    <source>
        <dbReference type="PIRSR" id="PIRSR036492-1"/>
    </source>
</evidence>
<dbReference type="Pfam" id="PF00171">
    <property type="entry name" value="Aldedh"/>
    <property type="match status" value="1"/>
</dbReference>
<dbReference type="GO" id="GO:0005737">
    <property type="term" value="C:cytoplasm"/>
    <property type="evidence" value="ECO:0007669"/>
    <property type="project" value="TreeGrafter"/>
</dbReference>
<keyword evidence="2 4" id="KW-0560">Oxidoreductase</keyword>
<dbReference type="InterPro" id="IPR016161">
    <property type="entry name" value="Ald_DH/histidinol_DH"/>
</dbReference>
<feature type="active site" evidence="5">
    <location>
        <position position="244"/>
    </location>
</feature>
<dbReference type="EMBL" id="CP053985">
    <property type="protein sequence ID" value="QKH38360.1"/>
    <property type="molecule type" value="Genomic_DNA"/>
</dbReference>
<evidence type="ECO:0000256" key="1">
    <source>
        <dbReference type="ARBA" id="ARBA00009986"/>
    </source>
</evidence>
<dbReference type="InterPro" id="IPR016163">
    <property type="entry name" value="Ald_DH_C"/>
</dbReference>
<dbReference type="Proteomes" id="UP000500970">
    <property type="component" value="Chromosome"/>
</dbReference>
<sequence>MEHELSEALGRQKKSFMRAGYPALDVRLDRLRRLANVLDRNRNEIVEAEAADFGGRSRFLSHSADILGGLEIIRHTSDQLGEWMKAQPLDVGDPDVDVELSFAPLGVVGAMTPWNGPVLISYLALVGILAAGNRAMIKLPELTPSTSSLLARELGREFDAAEVLAVQGGADVAAAFSRLQFDHLLFTGSTETGRKVMMEAAKNLVPVTLELGGKCPVFVGRSADIDMTAARLAHGKLLFAGQVCVTPDYVLAPRQVAERLAEGILAHAQQLYPSIAGNDDYSAIISDKHYARLQGLVDDAVAKGASAKQLHGARARLAGSRQFPLTLLLETSASMAVMREEIFGPILPVIGFDSFEEAARYAQSLARPLASYYFGDDLEEMRWLRENFQAGSLTLNDVVSQLFHEQIPFGGVGASGMGRYRGVAGFRTFSNLMPVVTQNAAEAKLEKLRPPYPVG</sequence>
<dbReference type="Gene3D" id="3.40.309.10">
    <property type="entry name" value="Aldehyde Dehydrogenase, Chain A, domain 2"/>
    <property type="match status" value="1"/>
</dbReference>
<dbReference type="GO" id="GO:0004029">
    <property type="term" value="F:aldehyde dehydrogenase (NAD+) activity"/>
    <property type="evidence" value="ECO:0007669"/>
    <property type="project" value="TreeGrafter"/>
</dbReference>
<dbReference type="InterPro" id="IPR015590">
    <property type="entry name" value="Aldehyde_DH_dom"/>
</dbReference>
<dbReference type="InterPro" id="IPR012394">
    <property type="entry name" value="Aldehyde_DH_NAD(P)"/>
</dbReference>
<evidence type="ECO:0000313" key="8">
    <source>
        <dbReference type="Proteomes" id="UP000500970"/>
    </source>
</evidence>
<feature type="active site" evidence="5">
    <location>
        <position position="210"/>
    </location>
</feature>
<evidence type="ECO:0000256" key="4">
    <source>
        <dbReference type="PIRNR" id="PIRNR036492"/>
    </source>
</evidence>
<comment type="similarity">
    <text evidence="1 4">Belongs to the aldehyde dehydrogenase family.</text>
</comment>
<dbReference type="SUPFAM" id="SSF53720">
    <property type="entry name" value="ALDH-like"/>
    <property type="match status" value="1"/>
</dbReference>
<dbReference type="PIRSF" id="PIRSF036492">
    <property type="entry name" value="ALDH"/>
    <property type="match status" value="1"/>
</dbReference>
<name>A0A7D4I2A8_9BURK</name>
<protein>
    <recommendedName>
        <fullName evidence="4">Aldehyde dehydrogenase</fullName>
    </recommendedName>
</protein>
<dbReference type="GO" id="GO:0006081">
    <property type="term" value="P:aldehyde metabolic process"/>
    <property type="evidence" value="ECO:0007669"/>
    <property type="project" value="InterPro"/>
</dbReference>
<feature type="domain" description="Aldehyde dehydrogenase" evidence="6">
    <location>
        <begin position="25"/>
        <end position="432"/>
    </location>
</feature>
<dbReference type="InterPro" id="IPR016162">
    <property type="entry name" value="Ald_DH_N"/>
</dbReference>
<evidence type="ECO:0000256" key="2">
    <source>
        <dbReference type="ARBA" id="ARBA00023002"/>
    </source>
</evidence>
<dbReference type="Gene3D" id="3.40.605.10">
    <property type="entry name" value="Aldehyde Dehydrogenase, Chain A, domain 1"/>
    <property type="match status" value="1"/>
</dbReference>
<accession>A0A7D4I2A8</accession>
<evidence type="ECO:0000256" key="3">
    <source>
        <dbReference type="ARBA" id="ARBA00023027"/>
    </source>
</evidence>
<gene>
    <name evidence="7" type="ORF">FOC84_26860</name>
</gene>
<dbReference type="PANTHER" id="PTHR43570:SF20">
    <property type="entry name" value="ALDEHYDE DEHYDROGENASE ALDX-RELATED"/>
    <property type="match status" value="1"/>
</dbReference>
<reference evidence="7 8" key="1">
    <citation type="submission" date="2020-05" db="EMBL/GenBank/DDBJ databases">
        <title>FDA dAtabase for Regulatory Grade micrObial Sequences (FDA-ARGOS): Supporting development and validation of Infectious Disease Dx tests.</title>
        <authorList>
            <person name="Sproer C."/>
            <person name="Gronow S."/>
            <person name="Severitt S."/>
            <person name="Schroder I."/>
            <person name="Tallon L."/>
            <person name="Sadzewicz L."/>
            <person name="Zhao X."/>
            <person name="Vavikolanu K."/>
            <person name="Mehta A."/>
            <person name="Aluvathingal J."/>
            <person name="Nadendla S."/>
            <person name="Myers T."/>
            <person name="Yan Y."/>
            <person name="Sichtig H."/>
        </authorList>
    </citation>
    <scope>NUCLEOTIDE SEQUENCE [LARGE SCALE GENOMIC DNA]</scope>
    <source>
        <strain evidence="7 8">FDAARGOS_790</strain>
    </source>
</reference>
<keyword evidence="8" id="KW-1185">Reference proteome</keyword>
<dbReference type="RefSeq" id="WP_173147619.1">
    <property type="nucleotide sequence ID" value="NZ_CP053985.1"/>
</dbReference>
<proteinExistence type="inferred from homology"/>
<evidence type="ECO:0000313" key="7">
    <source>
        <dbReference type="EMBL" id="QKH38360.1"/>
    </source>
</evidence>
<keyword evidence="3" id="KW-0520">NAD</keyword>
<dbReference type="KEGG" id="apes:FOC84_26860"/>
<organism evidence="7 8">
    <name type="scientific">Achromobacter pestifer</name>
    <dbReference type="NCBI Taxonomy" id="1353889"/>
    <lineage>
        <taxon>Bacteria</taxon>
        <taxon>Pseudomonadati</taxon>
        <taxon>Pseudomonadota</taxon>
        <taxon>Betaproteobacteria</taxon>
        <taxon>Burkholderiales</taxon>
        <taxon>Alcaligenaceae</taxon>
        <taxon>Achromobacter</taxon>
    </lineage>
</organism>